<dbReference type="AlphaFoldDB" id="A0A252F3C8"/>
<feature type="domain" description="Glycosyltransferase 2-like" evidence="3">
    <location>
        <begin position="7"/>
        <end position="159"/>
    </location>
</feature>
<reference evidence="4 5" key="1">
    <citation type="submission" date="2017-05" db="EMBL/GenBank/DDBJ databases">
        <title>Butyricicoccus porcorum sp. nov. a butyrate-producing bacterium from the swine intestinal tract.</title>
        <authorList>
            <person name="Trachsel J."/>
            <person name="Humphrey S."/>
            <person name="Allen H.K."/>
        </authorList>
    </citation>
    <scope>NUCLEOTIDE SEQUENCE [LARGE SCALE GENOMIC DNA]</scope>
    <source>
        <strain evidence="4">BB10</strain>
    </source>
</reference>
<name>A0A252F3C8_9FIRM</name>
<accession>A0A252F3C8</accession>
<organism evidence="4 5">
    <name type="scientific">Butyricicoccus porcorum</name>
    <dbReference type="NCBI Taxonomy" id="1945634"/>
    <lineage>
        <taxon>Bacteria</taxon>
        <taxon>Bacillati</taxon>
        <taxon>Bacillota</taxon>
        <taxon>Clostridia</taxon>
        <taxon>Eubacteriales</taxon>
        <taxon>Butyricicoccaceae</taxon>
        <taxon>Butyricicoccus</taxon>
    </lineage>
</organism>
<keyword evidence="1" id="KW-0328">Glycosyltransferase</keyword>
<dbReference type="Proteomes" id="UP000194903">
    <property type="component" value="Unassembled WGS sequence"/>
</dbReference>
<comment type="caution">
    <text evidence="4">The sequence shown here is derived from an EMBL/GenBank/DDBJ whole genome shotgun (WGS) entry which is preliminary data.</text>
</comment>
<protein>
    <recommendedName>
        <fullName evidence="3">Glycosyltransferase 2-like domain-containing protein</fullName>
    </recommendedName>
</protein>
<evidence type="ECO:0000256" key="1">
    <source>
        <dbReference type="ARBA" id="ARBA00022676"/>
    </source>
</evidence>
<dbReference type="EMBL" id="NHOC01000006">
    <property type="protein sequence ID" value="OUM20303.1"/>
    <property type="molecule type" value="Genomic_DNA"/>
</dbReference>
<keyword evidence="2" id="KW-0808">Transferase</keyword>
<dbReference type="InterPro" id="IPR029044">
    <property type="entry name" value="Nucleotide-diphossugar_trans"/>
</dbReference>
<evidence type="ECO:0000256" key="2">
    <source>
        <dbReference type="ARBA" id="ARBA00022679"/>
    </source>
</evidence>
<evidence type="ECO:0000313" key="4">
    <source>
        <dbReference type="EMBL" id="OUM20303.1"/>
    </source>
</evidence>
<evidence type="ECO:0000313" key="5">
    <source>
        <dbReference type="Proteomes" id="UP000194903"/>
    </source>
</evidence>
<proteinExistence type="predicted"/>
<evidence type="ECO:0000259" key="3">
    <source>
        <dbReference type="Pfam" id="PF00535"/>
    </source>
</evidence>
<dbReference type="SUPFAM" id="SSF53448">
    <property type="entry name" value="Nucleotide-diphospho-sugar transferases"/>
    <property type="match status" value="1"/>
</dbReference>
<sequence>MSKPLVSIVVPIYKVPEQYLRKCIESAIAQTVENIEILLVDDGSPDQCGEICDSYVTSDGRVKVIHKKNGGLSAARNAGFQAASGEWIMFVDGDDWIEPDMCEVMYRLGEQTKVQLVMCGIMKDYGHSQTEYKFYLEENKVYKDQECKWLQQQLLVYNGNIAVAYSKLIRRSLLADNHILHDEVLKQGAEGLEFNLRLFEKLESAVFINKPFYHYIYNANSISASHNEENHELVVRCFEKIKTFAESSSNKQMLLPWLDNRLLYVIITTAISGYFNPANTEPYSEKKRKYAAYLNKPIIAEALKTENLEGLSRQRKIVLFMIKHHMYWMLNLMGMIRKCQKEHR</sequence>
<dbReference type="RefSeq" id="WP_087019859.1">
    <property type="nucleotide sequence ID" value="NZ_NHOC01000006.1"/>
</dbReference>
<dbReference type="GO" id="GO:0016757">
    <property type="term" value="F:glycosyltransferase activity"/>
    <property type="evidence" value="ECO:0007669"/>
    <property type="project" value="UniProtKB-KW"/>
</dbReference>
<gene>
    <name evidence="4" type="ORF">CBW42_08290</name>
</gene>
<dbReference type="InterPro" id="IPR001173">
    <property type="entry name" value="Glyco_trans_2-like"/>
</dbReference>
<dbReference type="OrthoDB" id="9807674at2"/>
<dbReference type="Gene3D" id="3.90.550.10">
    <property type="entry name" value="Spore Coat Polysaccharide Biosynthesis Protein SpsA, Chain A"/>
    <property type="match status" value="1"/>
</dbReference>
<dbReference type="PANTHER" id="PTHR22916">
    <property type="entry name" value="GLYCOSYLTRANSFERASE"/>
    <property type="match status" value="1"/>
</dbReference>
<keyword evidence="5" id="KW-1185">Reference proteome</keyword>
<dbReference type="Pfam" id="PF00535">
    <property type="entry name" value="Glycos_transf_2"/>
    <property type="match status" value="1"/>
</dbReference>
<dbReference type="PANTHER" id="PTHR22916:SF51">
    <property type="entry name" value="GLYCOSYLTRANSFERASE EPSH-RELATED"/>
    <property type="match status" value="1"/>
</dbReference>